<gene>
    <name evidence="1" type="ORF">GCM10007170_43920</name>
</gene>
<sequence length="74" mass="8109">MNAESIPAGLVQRVVIVHGYKSAPDANWFPWLQRELQSAGVDVSFVPLPAPNDAETTAWENAEDGVTRSRQCLT</sequence>
<proteinExistence type="predicted"/>
<accession>A0ABQ2B157</accession>
<reference evidence="2" key="1">
    <citation type="journal article" date="2019" name="Int. J. Syst. Evol. Microbiol.">
        <title>The Global Catalogue of Microorganisms (GCM) 10K type strain sequencing project: providing services to taxonomists for standard genome sequencing and annotation.</title>
        <authorList>
            <consortium name="The Broad Institute Genomics Platform"/>
            <consortium name="The Broad Institute Genome Sequencing Center for Infectious Disease"/>
            <person name="Wu L."/>
            <person name="Ma J."/>
        </authorList>
    </citation>
    <scope>NUCLEOTIDE SEQUENCE [LARGE SCALE GENOMIC DNA]</scope>
    <source>
        <strain evidence="2">CGMCC 1.12778</strain>
    </source>
</reference>
<evidence type="ECO:0008006" key="3">
    <source>
        <dbReference type="Google" id="ProtNLM"/>
    </source>
</evidence>
<dbReference type="InterPro" id="IPR029058">
    <property type="entry name" value="AB_hydrolase_fold"/>
</dbReference>
<dbReference type="Gene3D" id="3.40.50.1820">
    <property type="entry name" value="alpha/beta hydrolase"/>
    <property type="match status" value="1"/>
</dbReference>
<keyword evidence="2" id="KW-1185">Reference proteome</keyword>
<evidence type="ECO:0000313" key="2">
    <source>
        <dbReference type="Proteomes" id="UP000643279"/>
    </source>
</evidence>
<comment type="caution">
    <text evidence="1">The sequence shown here is derived from an EMBL/GenBank/DDBJ whole genome shotgun (WGS) entry which is preliminary data.</text>
</comment>
<evidence type="ECO:0000313" key="1">
    <source>
        <dbReference type="EMBL" id="GGI02358.1"/>
    </source>
</evidence>
<name>A0ABQ2B157_9MICC</name>
<dbReference type="RefSeq" id="WP_188573636.1">
    <property type="nucleotide sequence ID" value="NZ_BMFW01000045.1"/>
</dbReference>
<dbReference type="Proteomes" id="UP000643279">
    <property type="component" value="Unassembled WGS sequence"/>
</dbReference>
<protein>
    <recommendedName>
        <fullName evidence="3">Esterase</fullName>
    </recommendedName>
</protein>
<organism evidence="1 2">
    <name type="scientific">Arthrobacter liuii</name>
    <dbReference type="NCBI Taxonomy" id="1476996"/>
    <lineage>
        <taxon>Bacteria</taxon>
        <taxon>Bacillati</taxon>
        <taxon>Actinomycetota</taxon>
        <taxon>Actinomycetes</taxon>
        <taxon>Micrococcales</taxon>
        <taxon>Micrococcaceae</taxon>
        <taxon>Arthrobacter</taxon>
    </lineage>
</organism>
<dbReference type="EMBL" id="BMFW01000045">
    <property type="protein sequence ID" value="GGI02358.1"/>
    <property type="molecule type" value="Genomic_DNA"/>
</dbReference>